<comment type="caution">
    <text evidence="1">The sequence shown here is derived from an EMBL/GenBank/DDBJ whole genome shotgun (WGS) entry which is preliminary data.</text>
</comment>
<dbReference type="EMBL" id="NUVX01000007">
    <property type="protein sequence ID" value="PFJ42704.1"/>
    <property type="molecule type" value="Genomic_DNA"/>
</dbReference>
<dbReference type="AlphaFoldDB" id="A0A9X6WSB0"/>
<accession>A0A9X6WSB0</accession>
<organism evidence="1 2">
    <name type="scientific">Bacillus thuringiensis</name>
    <dbReference type="NCBI Taxonomy" id="1428"/>
    <lineage>
        <taxon>Bacteria</taxon>
        <taxon>Bacillati</taxon>
        <taxon>Bacillota</taxon>
        <taxon>Bacilli</taxon>
        <taxon>Bacillales</taxon>
        <taxon>Bacillaceae</taxon>
        <taxon>Bacillus</taxon>
        <taxon>Bacillus cereus group</taxon>
    </lineage>
</organism>
<reference evidence="1 2" key="1">
    <citation type="submission" date="2017-09" db="EMBL/GenBank/DDBJ databases">
        <title>Large-scale bioinformatics analysis of Bacillus genomes uncovers conserved roles of natural products in bacterial physiology.</title>
        <authorList>
            <consortium name="Agbiome Team Llc"/>
            <person name="Bleich R.M."/>
            <person name="Grubbs K.J."/>
            <person name="Santa Maria K.C."/>
            <person name="Allen S.E."/>
            <person name="Farag S."/>
            <person name="Shank E.A."/>
            <person name="Bowers A."/>
        </authorList>
    </citation>
    <scope>NUCLEOTIDE SEQUENCE [LARGE SCALE GENOMIC DNA]</scope>
    <source>
        <strain evidence="1 2">AFS085496</strain>
    </source>
</reference>
<name>A0A9X6WSB0_BACTU</name>
<evidence type="ECO:0000313" key="1">
    <source>
        <dbReference type="EMBL" id="PFJ42704.1"/>
    </source>
</evidence>
<dbReference type="Proteomes" id="UP000224003">
    <property type="component" value="Unassembled WGS sequence"/>
</dbReference>
<proteinExistence type="predicted"/>
<gene>
    <name evidence="1" type="ORF">COJ15_05020</name>
</gene>
<protein>
    <submittedName>
        <fullName evidence="1">Uncharacterized protein</fullName>
    </submittedName>
</protein>
<evidence type="ECO:0000313" key="2">
    <source>
        <dbReference type="Proteomes" id="UP000224003"/>
    </source>
</evidence>
<sequence>MPLTNMEKCIKITEKKKENNERKRGKDIMNQQQVLHSPFNIETHKKTFINYLEVIIDAEGTTMYAVPSHQEKLISLACNTLKITRDELFKQCPVEYYFDVMPWLCEVSGCVALWTSRMEGKANKKQEETIEK</sequence>
<feature type="non-terminal residue" evidence="1">
    <location>
        <position position="132"/>
    </location>
</feature>